<dbReference type="FunFam" id="3.40.720.10:FF:000017">
    <property type="entry name" value="Predicted protein"/>
    <property type="match status" value="1"/>
</dbReference>
<dbReference type="GO" id="GO:0005615">
    <property type="term" value="C:extracellular space"/>
    <property type="evidence" value="ECO:0007669"/>
    <property type="project" value="TreeGrafter"/>
</dbReference>
<dbReference type="CDD" id="cd16021">
    <property type="entry name" value="ALP_like"/>
    <property type="match status" value="1"/>
</dbReference>
<dbReference type="Gene3D" id="3.40.720.10">
    <property type="entry name" value="Alkaline Phosphatase, subunit A"/>
    <property type="match status" value="1"/>
</dbReference>
<dbReference type="PANTHER" id="PTHR10974">
    <property type="entry name" value="FI08016P-RELATED"/>
    <property type="match status" value="1"/>
</dbReference>
<feature type="transmembrane region" description="Helical" evidence="1">
    <location>
        <begin position="7"/>
        <end position="26"/>
    </location>
</feature>
<proteinExistence type="predicted"/>
<dbReference type="Proteomes" id="UP001458880">
    <property type="component" value="Unassembled WGS sequence"/>
</dbReference>
<evidence type="ECO:0000256" key="1">
    <source>
        <dbReference type="SAM" id="Phobius"/>
    </source>
</evidence>
<dbReference type="InterPro" id="IPR017850">
    <property type="entry name" value="Alkaline_phosphatase_core_sf"/>
</dbReference>
<organism evidence="2 3">
    <name type="scientific">Popillia japonica</name>
    <name type="common">Japanese beetle</name>
    <dbReference type="NCBI Taxonomy" id="7064"/>
    <lineage>
        <taxon>Eukaryota</taxon>
        <taxon>Metazoa</taxon>
        <taxon>Ecdysozoa</taxon>
        <taxon>Arthropoda</taxon>
        <taxon>Hexapoda</taxon>
        <taxon>Insecta</taxon>
        <taxon>Pterygota</taxon>
        <taxon>Neoptera</taxon>
        <taxon>Endopterygota</taxon>
        <taxon>Coleoptera</taxon>
        <taxon>Polyphaga</taxon>
        <taxon>Scarabaeiformia</taxon>
        <taxon>Scarabaeidae</taxon>
        <taxon>Rutelinae</taxon>
        <taxon>Popillia</taxon>
    </lineage>
</organism>
<dbReference type="EMBL" id="JASPKY010000303">
    <property type="protein sequence ID" value="KAK9709754.1"/>
    <property type="molecule type" value="Genomic_DNA"/>
</dbReference>
<reference evidence="2 3" key="1">
    <citation type="journal article" date="2024" name="BMC Genomics">
        <title>De novo assembly and annotation of Popillia japonica's genome with initial clues to its potential as an invasive pest.</title>
        <authorList>
            <person name="Cucini C."/>
            <person name="Boschi S."/>
            <person name="Funari R."/>
            <person name="Cardaioli E."/>
            <person name="Iannotti N."/>
            <person name="Marturano G."/>
            <person name="Paoli F."/>
            <person name="Bruttini M."/>
            <person name="Carapelli A."/>
            <person name="Frati F."/>
            <person name="Nardi F."/>
        </authorList>
    </citation>
    <scope>NUCLEOTIDE SEQUENCE [LARGE SCALE GENOMIC DNA]</scope>
    <source>
        <strain evidence="2">DMR45628</strain>
    </source>
</reference>
<protein>
    <submittedName>
        <fullName evidence="2">Uncharacterized protein</fullName>
    </submittedName>
</protein>
<gene>
    <name evidence="2" type="ORF">QE152_g26435</name>
</gene>
<name>A0AAW1JYB0_POPJA</name>
<comment type="caution">
    <text evidence="2">The sequence shown here is derived from an EMBL/GenBank/DDBJ whole genome shotgun (WGS) entry which is preliminary data.</text>
</comment>
<dbReference type="PANTHER" id="PTHR10974:SF73">
    <property type="entry name" value="FI21235P1"/>
    <property type="match status" value="1"/>
</dbReference>
<keyword evidence="1" id="KW-0812">Transmembrane</keyword>
<dbReference type="Pfam" id="PF02995">
    <property type="entry name" value="DUF229"/>
    <property type="match status" value="1"/>
</dbReference>
<accession>A0AAW1JYB0</accession>
<keyword evidence="1" id="KW-0472">Membrane</keyword>
<dbReference type="AlphaFoldDB" id="A0AAW1JYB0"/>
<evidence type="ECO:0000313" key="3">
    <source>
        <dbReference type="Proteomes" id="UP001458880"/>
    </source>
</evidence>
<keyword evidence="3" id="KW-1185">Reference proteome</keyword>
<evidence type="ECO:0000313" key="2">
    <source>
        <dbReference type="EMBL" id="KAK9709754.1"/>
    </source>
</evidence>
<keyword evidence="1" id="KW-1133">Transmembrane helix</keyword>
<dbReference type="SUPFAM" id="SSF53649">
    <property type="entry name" value="Alkaline phosphatase-like"/>
    <property type="match status" value="1"/>
</dbReference>
<dbReference type="InterPro" id="IPR004245">
    <property type="entry name" value="DUF229"/>
</dbReference>
<sequence>MCYKRFFTILLITITLSLLIYTNYRWKSSNDQNARFLEIKETIRRYSNPAACKQPNLPLNSPEIMEFLHDVPPIDCNSWIDWVQCKGSECSIKEEIETQKGKLKCAFTNIIRTDDFQITDADTVNTDSYYKLEESDVVNVSCTASDSTTWKSILTGIRLNKEIWDRSGWQYVPRDGLRLNVLMFGFDSISRNTFIRKLPKSYLYLTKHLGGLVLKGYNIVGDGTPQALTPILTGKTELELPDVRKRFIHTQNVDVYPFIWNDFQENGYVTAFLEDLPSTGIYQYRLKGFLKQPTDHYMRPYYMAIGKELYKWPRLCVGETPRHKVMLNYIEQFFSVYKSKPKFLFGFHGELSHDNYNLIGAADDDVLQFLKNLNNSGVLNDTVLILMADHGHRFGKIRNTIQGKQEERLPFFSFRFPEWFAHKHEEIYKNFQSNLDTLTTPFDIYATLKDVLEFRSPIDGDLKNRAISLFSKIPPQRSCAQANIEPHWCACMDWENVNLTLDIVTRLADTMVTTINNYTADHREICATLRVSKIEWVTKMKPSEQLVKFNKNLDADGFVADLSAHTKVLSHTYQIKLQTVPGDSIFEASITHHLKDDRLDLKIADISRVNKYGAQARCIENTYPNLRKYCYCLTD</sequence>